<dbReference type="GO" id="GO:0003950">
    <property type="term" value="F:NAD+ poly-ADP-ribosyltransferase activity"/>
    <property type="evidence" value="ECO:0007669"/>
    <property type="project" value="UniProtKB-EC"/>
</dbReference>
<evidence type="ECO:0000259" key="13">
    <source>
        <dbReference type="PROSITE" id="PS50064"/>
    </source>
</evidence>
<organism evidence="14">
    <name type="scientific">Petromyzon marinus</name>
    <name type="common">Sea lamprey</name>
    <dbReference type="NCBI Taxonomy" id="7757"/>
    <lineage>
        <taxon>Eukaryota</taxon>
        <taxon>Metazoa</taxon>
        <taxon>Chordata</taxon>
        <taxon>Craniata</taxon>
        <taxon>Vertebrata</taxon>
        <taxon>Cyclostomata</taxon>
        <taxon>Hyperoartia</taxon>
        <taxon>Petromyzontiformes</taxon>
        <taxon>Petromyzontidae</taxon>
        <taxon>Petromyzon</taxon>
    </lineage>
</organism>
<dbReference type="Gene3D" id="1.10.20.130">
    <property type="match status" value="1"/>
</dbReference>
<dbReference type="Pfam" id="PF21728">
    <property type="entry name" value="PADR1_N"/>
    <property type="match status" value="1"/>
</dbReference>
<sequence length="346" mass="38638">AAMADKPFKAEYAKSSRASCKKCGGNIEKDCLRLAVMVQSPRFDGKVPQWHHFQCFWKRARPLTQADVDGFSELRSADQDRIKKHIEGSADGEDFLVEYAKSNRSKCKGCDDKIEKDDVRISRKMINIEKPHLGMIDHWYHTNCFVEHRDTLGFLSTYGANQIGGFTRLNANDKKAVETLLGTVVVDGLGNSSPQKGLYNKRSLNYVDAAEDARVDDEHDDQRREHAAKEVEPSMSSLNCICVAVKLKKQSNVIWSFKDGLKSCSDEIDLKELLIANKQAVPSGESAVLERLADGMAFGALLPCAECKDGQLVCMSDAYRCSGNISGWTKCTFSTKTPKRNEWIIP</sequence>
<dbReference type="PANTHER" id="PTHR10459:SF112">
    <property type="entry name" value="POLY [ADP-RIBOSE] POLYMERASE 1"/>
    <property type="match status" value="1"/>
</dbReference>
<dbReference type="Gene3D" id="2.20.25.630">
    <property type="match status" value="1"/>
</dbReference>
<dbReference type="Pfam" id="PF00645">
    <property type="entry name" value="zf-PARP"/>
    <property type="match status" value="2"/>
</dbReference>
<accession>S4RZ69</accession>
<dbReference type="PROSITE" id="PS00347">
    <property type="entry name" value="ZF_PARP_1"/>
    <property type="match status" value="1"/>
</dbReference>
<evidence type="ECO:0000256" key="12">
    <source>
        <dbReference type="ARBA" id="ARBA00033987"/>
    </source>
</evidence>
<keyword evidence="9" id="KW-0520">NAD</keyword>
<dbReference type="Gene3D" id="3.30.1740.10">
    <property type="entry name" value="Zinc finger, PARP-type"/>
    <property type="match status" value="2"/>
</dbReference>
<evidence type="ECO:0000256" key="1">
    <source>
        <dbReference type="ARBA" id="ARBA00004123"/>
    </source>
</evidence>
<dbReference type="PROSITE" id="PS50064">
    <property type="entry name" value="ZF_PARP_2"/>
    <property type="match status" value="2"/>
</dbReference>
<comment type="catalytic activity">
    <reaction evidence="12">
        <text>NAD(+) + (ADP-D-ribosyl)n-acceptor = nicotinamide + (ADP-D-ribosyl)n+1-acceptor + H(+).</text>
        <dbReference type="EC" id="2.4.2.30"/>
    </reaction>
</comment>
<dbReference type="InterPro" id="IPR049296">
    <property type="entry name" value="PARP1-like_PADR1_N"/>
</dbReference>
<dbReference type="SMART" id="SM01335">
    <property type="entry name" value="PADR1"/>
    <property type="match status" value="1"/>
</dbReference>
<dbReference type="PROSITE" id="PS52007">
    <property type="entry name" value="PADR1"/>
    <property type="match status" value="1"/>
</dbReference>
<evidence type="ECO:0000256" key="10">
    <source>
        <dbReference type="ARBA" id="ARBA00023125"/>
    </source>
</evidence>
<protein>
    <recommendedName>
        <fullName evidence="2">NAD(+) ADP-ribosyltransferase</fullName>
        <ecNumber evidence="2">2.4.2.30</ecNumber>
    </recommendedName>
</protein>
<dbReference type="InterPro" id="IPR036957">
    <property type="entry name" value="Znf_PARP_sf"/>
</dbReference>
<dbReference type="InterPro" id="IPR038650">
    <property type="entry name" value="PADR1_C_dom_sf"/>
</dbReference>
<dbReference type="GO" id="GO:0005730">
    <property type="term" value="C:nucleolus"/>
    <property type="evidence" value="ECO:0007669"/>
    <property type="project" value="TreeGrafter"/>
</dbReference>
<dbReference type="InterPro" id="IPR001510">
    <property type="entry name" value="Znf_PARP"/>
</dbReference>
<keyword evidence="3" id="KW-0328">Glycosyltransferase</keyword>
<dbReference type="InterPro" id="IPR050800">
    <property type="entry name" value="ARTD/PARP"/>
</dbReference>
<dbReference type="HOGENOM" id="CLU_803035_0_0_1"/>
<keyword evidence="6" id="KW-0013">ADP-ribosylation</keyword>
<dbReference type="STRING" id="7757.ENSPMAP00000010510"/>
<proteinExistence type="predicted"/>
<comment type="subcellular location">
    <subcellularLocation>
        <location evidence="1">Nucleus</location>
    </subcellularLocation>
</comment>
<dbReference type="GeneTree" id="ENSGT00940000156058"/>
<evidence type="ECO:0000256" key="7">
    <source>
        <dbReference type="ARBA" id="ARBA00022771"/>
    </source>
</evidence>
<evidence type="ECO:0000256" key="6">
    <source>
        <dbReference type="ARBA" id="ARBA00022765"/>
    </source>
</evidence>
<reference evidence="14" key="2">
    <citation type="submission" date="2025-09" db="UniProtKB">
        <authorList>
            <consortium name="Ensembl"/>
        </authorList>
    </citation>
    <scope>IDENTIFICATION</scope>
</reference>
<keyword evidence="4" id="KW-0808">Transferase</keyword>
<evidence type="ECO:0000256" key="11">
    <source>
        <dbReference type="ARBA" id="ARBA00023242"/>
    </source>
</evidence>
<dbReference type="GO" id="GO:0003677">
    <property type="term" value="F:DNA binding"/>
    <property type="evidence" value="ECO:0007669"/>
    <property type="project" value="UniProtKB-KW"/>
</dbReference>
<dbReference type="GO" id="GO:0070212">
    <property type="term" value="P:protein poly-ADP-ribosylation"/>
    <property type="evidence" value="ECO:0007669"/>
    <property type="project" value="TreeGrafter"/>
</dbReference>
<dbReference type="SMART" id="SM01336">
    <property type="entry name" value="zf-PARP"/>
    <property type="match status" value="2"/>
</dbReference>
<keyword evidence="11" id="KW-0539">Nucleus</keyword>
<dbReference type="GO" id="GO:1990404">
    <property type="term" value="F:NAD+-protein mono-ADP-ribosyltransferase activity"/>
    <property type="evidence" value="ECO:0007669"/>
    <property type="project" value="TreeGrafter"/>
</dbReference>
<dbReference type="GO" id="GO:0006302">
    <property type="term" value="P:double-strand break repair"/>
    <property type="evidence" value="ECO:0007669"/>
    <property type="project" value="TreeGrafter"/>
</dbReference>
<dbReference type="OMA" id="GWTSCTN"/>
<evidence type="ECO:0000313" key="14">
    <source>
        <dbReference type="Ensembl" id="ENSPMAP00000010510.1"/>
    </source>
</evidence>
<name>S4RZ69_PETMA</name>
<feature type="domain" description="PARP-type" evidence="13">
    <location>
        <begin position="8"/>
        <end position="90"/>
    </location>
</feature>
<evidence type="ECO:0000256" key="8">
    <source>
        <dbReference type="ARBA" id="ARBA00022833"/>
    </source>
</evidence>
<keyword evidence="7" id="KW-0863">Zinc-finger</keyword>
<keyword evidence="10" id="KW-0238">DNA-binding</keyword>
<dbReference type="SUPFAM" id="SSF57716">
    <property type="entry name" value="Glucocorticoid receptor-like (DNA-binding domain)"/>
    <property type="match status" value="2"/>
</dbReference>
<evidence type="ECO:0000256" key="5">
    <source>
        <dbReference type="ARBA" id="ARBA00022723"/>
    </source>
</evidence>
<dbReference type="Pfam" id="PF08063">
    <property type="entry name" value="Zn_ribbon_PADR1"/>
    <property type="match status" value="1"/>
</dbReference>
<dbReference type="PANTHER" id="PTHR10459">
    <property type="entry name" value="DNA LIGASE"/>
    <property type="match status" value="1"/>
</dbReference>
<dbReference type="InterPro" id="IPR012982">
    <property type="entry name" value="PARP1-like_PADR1_Zn_ribbon"/>
</dbReference>
<evidence type="ECO:0000256" key="4">
    <source>
        <dbReference type="ARBA" id="ARBA00022679"/>
    </source>
</evidence>
<dbReference type="Ensembl" id="ENSPMAT00000010556.1">
    <property type="protein sequence ID" value="ENSPMAP00000010510.1"/>
    <property type="gene ID" value="ENSPMAG00000009563.1"/>
</dbReference>
<evidence type="ECO:0000256" key="3">
    <source>
        <dbReference type="ARBA" id="ARBA00022676"/>
    </source>
</evidence>
<evidence type="ECO:0000256" key="9">
    <source>
        <dbReference type="ARBA" id="ARBA00023027"/>
    </source>
</evidence>
<reference evidence="14" key="1">
    <citation type="submission" date="2025-08" db="UniProtKB">
        <authorList>
            <consortium name="Ensembl"/>
        </authorList>
    </citation>
    <scope>IDENTIFICATION</scope>
</reference>
<dbReference type="EC" id="2.4.2.30" evidence="2"/>
<dbReference type="GO" id="GO:0008270">
    <property type="term" value="F:zinc ion binding"/>
    <property type="evidence" value="ECO:0007669"/>
    <property type="project" value="UniProtKB-KW"/>
</dbReference>
<evidence type="ECO:0000256" key="2">
    <source>
        <dbReference type="ARBA" id="ARBA00012020"/>
    </source>
</evidence>
<keyword evidence="5" id="KW-0479">Metal-binding</keyword>
<feature type="domain" description="PARP-type" evidence="13">
    <location>
        <begin position="95"/>
        <end position="185"/>
    </location>
</feature>
<keyword evidence="8" id="KW-0862">Zinc</keyword>
<dbReference type="AlphaFoldDB" id="S4RZ69"/>